<organism evidence="1">
    <name type="scientific">marine sediment metagenome</name>
    <dbReference type="NCBI Taxonomy" id="412755"/>
    <lineage>
        <taxon>unclassified sequences</taxon>
        <taxon>metagenomes</taxon>
        <taxon>ecological metagenomes</taxon>
    </lineage>
</organism>
<gene>
    <name evidence="1" type="ORF">LCGC14_0195720</name>
</gene>
<accession>A0A0F9UQ15</accession>
<protein>
    <submittedName>
        <fullName evidence="1">Uncharacterized protein</fullName>
    </submittedName>
</protein>
<sequence>MSEPKTKNELNDRDIRINITYMLFVFTKGLTVGMMIEKLDHFFGIVISRYSANKIHQKCKFMVQSNILRKEGKYLYFLSESTREEMERVGVLFVSK</sequence>
<name>A0A0F9UQ15_9ZZZZ</name>
<proteinExistence type="predicted"/>
<dbReference type="EMBL" id="LAZR01000084">
    <property type="protein sequence ID" value="KKN93739.1"/>
    <property type="molecule type" value="Genomic_DNA"/>
</dbReference>
<reference evidence="1" key="1">
    <citation type="journal article" date="2015" name="Nature">
        <title>Complex archaea that bridge the gap between prokaryotes and eukaryotes.</title>
        <authorList>
            <person name="Spang A."/>
            <person name="Saw J.H."/>
            <person name="Jorgensen S.L."/>
            <person name="Zaremba-Niedzwiedzka K."/>
            <person name="Martijn J."/>
            <person name="Lind A.E."/>
            <person name="van Eijk R."/>
            <person name="Schleper C."/>
            <person name="Guy L."/>
            <person name="Ettema T.J."/>
        </authorList>
    </citation>
    <scope>NUCLEOTIDE SEQUENCE</scope>
</reference>
<comment type="caution">
    <text evidence="1">The sequence shown here is derived from an EMBL/GenBank/DDBJ whole genome shotgun (WGS) entry which is preliminary data.</text>
</comment>
<dbReference type="AlphaFoldDB" id="A0A0F9UQ15"/>
<evidence type="ECO:0000313" key="1">
    <source>
        <dbReference type="EMBL" id="KKN93739.1"/>
    </source>
</evidence>